<dbReference type="Gene3D" id="1.20.1250.20">
    <property type="entry name" value="MFS general substrate transporter like domains"/>
    <property type="match status" value="1"/>
</dbReference>
<comment type="caution">
    <text evidence="2">The sequence shown here is derived from an EMBL/GenBank/DDBJ whole genome shotgun (WGS) entry which is preliminary data.</text>
</comment>
<evidence type="ECO:0000313" key="2">
    <source>
        <dbReference type="EMBL" id="MBZ9613171.1"/>
    </source>
</evidence>
<proteinExistence type="predicted"/>
<accession>A0ABS7XC97</accession>
<dbReference type="InterPro" id="IPR036259">
    <property type="entry name" value="MFS_trans_sf"/>
</dbReference>
<organism evidence="2 3">
    <name type="scientific">Rheinheimera maricola</name>
    <dbReference type="NCBI Taxonomy" id="2793282"/>
    <lineage>
        <taxon>Bacteria</taxon>
        <taxon>Pseudomonadati</taxon>
        <taxon>Pseudomonadota</taxon>
        <taxon>Gammaproteobacteria</taxon>
        <taxon>Chromatiales</taxon>
        <taxon>Chromatiaceae</taxon>
        <taxon>Rheinheimera</taxon>
    </lineage>
</organism>
<keyword evidence="1" id="KW-1133">Transmembrane helix</keyword>
<dbReference type="SUPFAM" id="SSF103473">
    <property type="entry name" value="MFS general substrate transporter"/>
    <property type="match status" value="1"/>
</dbReference>
<evidence type="ECO:0000256" key="1">
    <source>
        <dbReference type="SAM" id="Phobius"/>
    </source>
</evidence>
<feature type="transmembrane region" description="Helical" evidence="1">
    <location>
        <begin position="78"/>
        <end position="97"/>
    </location>
</feature>
<keyword evidence="1" id="KW-0472">Membrane</keyword>
<dbReference type="RefSeq" id="WP_205311872.1">
    <property type="nucleotide sequence ID" value="NZ_JAERPS020000006.1"/>
</dbReference>
<feature type="transmembrane region" description="Helical" evidence="1">
    <location>
        <begin position="50"/>
        <end position="72"/>
    </location>
</feature>
<name>A0ABS7XC97_9GAMM</name>
<keyword evidence="1" id="KW-0812">Transmembrane</keyword>
<keyword evidence="3" id="KW-1185">Reference proteome</keyword>
<protein>
    <recommendedName>
        <fullName evidence="4">MFS transporter</fullName>
    </recommendedName>
</protein>
<evidence type="ECO:0008006" key="4">
    <source>
        <dbReference type="Google" id="ProtNLM"/>
    </source>
</evidence>
<evidence type="ECO:0000313" key="3">
    <source>
        <dbReference type="Proteomes" id="UP000663814"/>
    </source>
</evidence>
<dbReference type="Proteomes" id="UP000663814">
    <property type="component" value="Unassembled WGS sequence"/>
</dbReference>
<sequence length="111" mass="11725">MPNAAVNLFTAPLAAYVFPLIGLFMAPIYPVINSVMLSALPKMQHAPMTGLIVVFSALGGTIGSMVLGYTFASFDGQTAFHLSLLPLSLLLLSVGLFHRQSNSVKPESADS</sequence>
<gene>
    <name evidence="2" type="ORF">I4W93_016395</name>
</gene>
<reference evidence="2 3" key="1">
    <citation type="submission" date="2021-08" db="EMBL/GenBank/DDBJ databases">
        <title>Rheinheimera aquimaris sp. nov., isolated from seawater of the East Sea in Korea.</title>
        <authorList>
            <person name="Kim K.H."/>
            <person name="Wenting R."/>
            <person name="Kim K.R."/>
            <person name="Jeon C.O."/>
        </authorList>
    </citation>
    <scope>NUCLEOTIDE SEQUENCE [LARGE SCALE GENOMIC DNA]</scope>
    <source>
        <strain evidence="2 3">MA-13</strain>
    </source>
</reference>
<dbReference type="EMBL" id="JAERPS020000006">
    <property type="protein sequence ID" value="MBZ9613171.1"/>
    <property type="molecule type" value="Genomic_DNA"/>
</dbReference>
<feature type="transmembrane region" description="Helical" evidence="1">
    <location>
        <begin position="6"/>
        <end position="29"/>
    </location>
</feature>